<evidence type="ECO:0000256" key="1">
    <source>
        <dbReference type="SAM" id="MobiDB-lite"/>
    </source>
</evidence>
<evidence type="ECO:0000313" key="2">
    <source>
        <dbReference type="EMBL" id="CAI9949631.1"/>
    </source>
</evidence>
<dbReference type="Proteomes" id="UP001642409">
    <property type="component" value="Unassembled WGS sequence"/>
</dbReference>
<dbReference type="EMBL" id="CATOUU010000802">
    <property type="protein sequence ID" value="CAI9949631.1"/>
    <property type="molecule type" value="Genomic_DNA"/>
</dbReference>
<feature type="region of interest" description="Disordered" evidence="1">
    <location>
        <begin position="1"/>
        <end position="26"/>
    </location>
</feature>
<dbReference type="EMBL" id="CAXDID020000282">
    <property type="protein sequence ID" value="CAL6070229.1"/>
    <property type="molecule type" value="Genomic_DNA"/>
</dbReference>
<proteinExistence type="predicted"/>
<comment type="caution">
    <text evidence="2">The sequence shown here is derived from an EMBL/GenBank/DDBJ whole genome shotgun (WGS) entry which is preliminary data.</text>
</comment>
<keyword evidence="4" id="KW-1185">Reference proteome</keyword>
<name>A0AA86UFB2_9EUKA</name>
<reference evidence="3 4" key="2">
    <citation type="submission" date="2024-07" db="EMBL/GenBank/DDBJ databases">
        <authorList>
            <person name="Akdeniz Z."/>
        </authorList>
    </citation>
    <scope>NUCLEOTIDE SEQUENCE [LARGE SCALE GENOMIC DNA]</scope>
</reference>
<sequence>MDESSNYSSEESDHLPYSEGSSDSEDSSESVAKLTKYLFIHKFRPNLDIYCLIDKNKIIIRNNMKIYTQFDINNAEFEILGDFMHFLNPVIYKGLLYLNYESTLYCLTDKNMYESALSQMARIQDLDNHIEDGSFSADSEESVCALFSFNGKLFLREIEKLYVKEEEGFKFVKDVNGFFLQFCNNIFVFNDSTNEIFKLNENLDYELIMKFQELKKVTLAHGGVTVCYNNSVTYFINMMTCEVVERPYNKEYSHTKIYQQLELGCSGLQLKKEILIEIFGEEFPNQIKQCYDSYIQDQINNFPIYSQNCNQLLPFSVLYQYFSDLDLERKDKISQNLTSLTNKIRSQEETLSNKLETASQLLNQAVSQLELLSSVEVCQ</sequence>
<evidence type="ECO:0000313" key="4">
    <source>
        <dbReference type="Proteomes" id="UP001642409"/>
    </source>
</evidence>
<organism evidence="2">
    <name type="scientific">Hexamita inflata</name>
    <dbReference type="NCBI Taxonomy" id="28002"/>
    <lineage>
        <taxon>Eukaryota</taxon>
        <taxon>Metamonada</taxon>
        <taxon>Diplomonadida</taxon>
        <taxon>Hexamitidae</taxon>
        <taxon>Hexamitinae</taxon>
        <taxon>Hexamita</taxon>
    </lineage>
</organism>
<evidence type="ECO:0000313" key="3">
    <source>
        <dbReference type="EMBL" id="CAL6070229.1"/>
    </source>
</evidence>
<protein>
    <submittedName>
        <fullName evidence="2">Uncharacterized protein</fullName>
    </submittedName>
</protein>
<dbReference type="AlphaFoldDB" id="A0AA86UFB2"/>
<accession>A0AA86UFB2</accession>
<gene>
    <name evidence="2" type="ORF">HINF_LOCUS37276</name>
    <name evidence="3" type="ORF">HINF_LOCUS54356</name>
</gene>
<reference evidence="2" key="1">
    <citation type="submission" date="2023-06" db="EMBL/GenBank/DDBJ databases">
        <authorList>
            <person name="Kurt Z."/>
        </authorList>
    </citation>
    <scope>NUCLEOTIDE SEQUENCE</scope>
</reference>